<evidence type="ECO:0000313" key="2">
    <source>
        <dbReference type="Proteomes" id="UP000229554"/>
    </source>
</evidence>
<dbReference type="EMBL" id="PFED01000179">
    <property type="protein sequence ID" value="PJE62555.1"/>
    <property type="molecule type" value="Genomic_DNA"/>
</dbReference>
<gene>
    <name evidence="1" type="ORF">COU88_04380</name>
</gene>
<name>A0A2M8KRM7_9BACT</name>
<evidence type="ECO:0008006" key="3">
    <source>
        <dbReference type="Google" id="ProtNLM"/>
    </source>
</evidence>
<dbReference type="Proteomes" id="UP000229554">
    <property type="component" value="Unassembled WGS sequence"/>
</dbReference>
<reference evidence="2" key="1">
    <citation type="submission" date="2017-09" db="EMBL/GenBank/DDBJ databases">
        <title>Depth-based differentiation of microbial function through sediment-hosted aquifers and enrichment of novel symbionts in the deep terrestrial subsurface.</title>
        <authorList>
            <person name="Probst A.J."/>
            <person name="Ladd B."/>
            <person name="Jarett J.K."/>
            <person name="Geller-Mcgrath D.E."/>
            <person name="Sieber C.M.K."/>
            <person name="Emerson J.B."/>
            <person name="Anantharaman K."/>
            <person name="Thomas B.C."/>
            <person name="Malmstrom R."/>
            <person name="Stieglmeier M."/>
            <person name="Klingl A."/>
            <person name="Woyke T."/>
            <person name="Ryan C.M."/>
            <person name="Banfield J.F."/>
        </authorList>
    </citation>
    <scope>NUCLEOTIDE SEQUENCE [LARGE SCALE GENOMIC DNA]</scope>
</reference>
<proteinExistence type="predicted"/>
<evidence type="ECO:0000313" key="1">
    <source>
        <dbReference type="EMBL" id="PJE62555.1"/>
    </source>
</evidence>
<protein>
    <recommendedName>
        <fullName evidence="3">DUF5678 domain-containing protein</fullName>
    </recommendedName>
</protein>
<sequence length="65" mass="7388">MKMNDLRDTIKGYKDGWVAINEQEKKVVLSAKSFEEISKKAKDMNNVVIMAVSDNYFGFITILNG</sequence>
<comment type="caution">
    <text evidence="1">The sequence shown here is derived from an EMBL/GenBank/DDBJ whole genome shotgun (WGS) entry which is preliminary data.</text>
</comment>
<organism evidence="1 2">
    <name type="scientific">Candidatus Roizmanbacteria bacterium CG10_big_fil_rev_8_21_14_0_10_39_6</name>
    <dbReference type="NCBI Taxonomy" id="1974853"/>
    <lineage>
        <taxon>Bacteria</taxon>
        <taxon>Candidatus Roizmaniibacteriota</taxon>
    </lineage>
</organism>
<dbReference type="AlphaFoldDB" id="A0A2M8KRM7"/>
<accession>A0A2M8KRM7</accession>